<feature type="signal peptide" evidence="11">
    <location>
        <begin position="1"/>
        <end position="23"/>
    </location>
</feature>
<evidence type="ECO:0000256" key="6">
    <source>
        <dbReference type="ARBA" id="ARBA00023186"/>
    </source>
</evidence>
<dbReference type="EC" id="3.6.4.10" evidence="2"/>
<dbReference type="SUPFAM" id="SSF100934">
    <property type="entry name" value="Heat shock protein 70kD (HSP70), C-terminal subdomain"/>
    <property type="match status" value="1"/>
</dbReference>
<dbReference type="Pfam" id="PF00012">
    <property type="entry name" value="HSP70"/>
    <property type="match status" value="1"/>
</dbReference>
<dbReference type="InterPro" id="IPR029048">
    <property type="entry name" value="HSP70_C_sf"/>
</dbReference>
<accession>A0A2P4QAN5</accession>
<dbReference type="InterPro" id="IPR029047">
    <property type="entry name" value="HSP70_peptide-bd_sf"/>
</dbReference>
<dbReference type="AlphaFoldDB" id="A0A2P4QAN5"/>
<dbReference type="VEuPathDB" id="FungiDB:RhiirFUN_011185"/>
<keyword evidence="11" id="KW-0732">Signal</keyword>
<keyword evidence="4" id="KW-0256">Endoplasmic reticulum</keyword>
<dbReference type="InterPro" id="IPR042050">
    <property type="entry name" value="BIP_NBD"/>
</dbReference>
<dbReference type="GO" id="GO:0005524">
    <property type="term" value="F:ATP binding"/>
    <property type="evidence" value="ECO:0007669"/>
    <property type="project" value="UniProtKB-KW"/>
</dbReference>
<dbReference type="Gene3D" id="3.90.640.10">
    <property type="entry name" value="Actin, Chain A, domain 4"/>
    <property type="match status" value="1"/>
</dbReference>
<protein>
    <recommendedName>
        <fullName evidence="2">non-chaperonin molecular chaperone ATPase</fullName>
        <ecNumber evidence="2">3.6.4.10</ecNumber>
    </recommendedName>
</protein>
<feature type="region of interest" description="Disordered" evidence="10">
    <location>
        <begin position="577"/>
        <end position="597"/>
    </location>
</feature>
<evidence type="ECO:0000313" key="13">
    <source>
        <dbReference type="Proteomes" id="UP000018888"/>
    </source>
</evidence>
<dbReference type="SUPFAM" id="SSF100920">
    <property type="entry name" value="Heat shock protein 70kD (HSP70), peptide-binding domain"/>
    <property type="match status" value="1"/>
</dbReference>
<evidence type="ECO:0000256" key="10">
    <source>
        <dbReference type="SAM" id="MobiDB-lite"/>
    </source>
</evidence>
<dbReference type="PROSITE" id="PS01036">
    <property type="entry name" value="HSP70_3"/>
    <property type="match status" value="1"/>
</dbReference>
<evidence type="ECO:0000256" key="8">
    <source>
        <dbReference type="RuleBase" id="RU003322"/>
    </source>
</evidence>
<name>A0A2P4QAN5_RHIID</name>
<feature type="coiled-coil region" evidence="9">
    <location>
        <begin position="282"/>
        <end position="309"/>
    </location>
</feature>
<keyword evidence="13" id="KW-1185">Reference proteome</keyword>
<dbReference type="InterPro" id="IPR018181">
    <property type="entry name" value="Heat_shock_70_CS"/>
</dbReference>
<comment type="catalytic activity">
    <reaction evidence="7">
        <text>ATP + H2O = ADP + phosphate + H(+)</text>
        <dbReference type="Rhea" id="RHEA:13065"/>
        <dbReference type="ChEBI" id="CHEBI:15377"/>
        <dbReference type="ChEBI" id="CHEBI:15378"/>
        <dbReference type="ChEBI" id="CHEBI:30616"/>
        <dbReference type="ChEBI" id="CHEBI:43474"/>
        <dbReference type="ChEBI" id="CHEBI:456216"/>
        <dbReference type="EC" id="3.6.4.10"/>
    </reaction>
</comment>
<feature type="compositionally biased region" description="Basic and acidic residues" evidence="10">
    <location>
        <begin position="586"/>
        <end position="597"/>
    </location>
</feature>
<dbReference type="InterPro" id="IPR043129">
    <property type="entry name" value="ATPase_NBD"/>
</dbReference>
<dbReference type="Gene3D" id="2.60.34.10">
    <property type="entry name" value="Substrate Binding Domain Of DNAk, Chain A, domain 1"/>
    <property type="match status" value="1"/>
</dbReference>
<proteinExistence type="inferred from homology"/>
<dbReference type="InterPro" id="IPR013126">
    <property type="entry name" value="Hsp_70_fam"/>
</dbReference>
<dbReference type="CDD" id="cd10241">
    <property type="entry name" value="ASKHA_NBD_HSP70_BiP"/>
    <property type="match status" value="1"/>
</dbReference>
<keyword evidence="3 8" id="KW-0547">Nucleotide-binding</keyword>
<evidence type="ECO:0000256" key="1">
    <source>
        <dbReference type="ARBA" id="ARBA00007381"/>
    </source>
</evidence>
<dbReference type="Proteomes" id="UP000018888">
    <property type="component" value="Unassembled WGS sequence"/>
</dbReference>
<dbReference type="PRINTS" id="PR00301">
    <property type="entry name" value="HEATSHOCK70"/>
</dbReference>
<evidence type="ECO:0000256" key="9">
    <source>
        <dbReference type="SAM" id="Coils"/>
    </source>
</evidence>
<comment type="caution">
    <text evidence="12">The sequence shown here is derived from an EMBL/GenBank/DDBJ whole genome shotgun (WGS) entry which is preliminary data.</text>
</comment>
<evidence type="ECO:0000313" key="12">
    <source>
        <dbReference type="EMBL" id="POG74704.1"/>
    </source>
</evidence>
<comment type="similarity">
    <text evidence="1 8">Belongs to the heat shock protein 70 family.</text>
</comment>
<evidence type="ECO:0000256" key="11">
    <source>
        <dbReference type="SAM" id="SignalP"/>
    </source>
</evidence>
<evidence type="ECO:0000256" key="7">
    <source>
        <dbReference type="ARBA" id="ARBA00048056"/>
    </source>
</evidence>
<dbReference type="EMBL" id="AUPC02000068">
    <property type="protein sequence ID" value="POG74704.1"/>
    <property type="molecule type" value="Genomic_DNA"/>
</dbReference>
<dbReference type="Gene3D" id="3.30.420.40">
    <property type="match status" value="2"/>
</dbReference>
<reference evidence="12 13" key="2">
    <citation type="journal article" date="2018" name="New Phytol.">
        <title>High intraspecific genome diversity in the model arbuscular mycorrhizal symbiont Rhizophagus irregularis.</title>
        <authorList>
            <person name="Chen E.C.H."/>
            <person name="Morin E."/>
            <person name="Beaudet D."/>
            <person name="Noel J."/>
            <person name="Yildirir G."/>
            <person name="Ndikumana S."/>
            <person name="Charron P."/>
            <person name="St-Onge C."/>
            <person name="Giorgi J."/>
            <person name="Kruger M."/>
            <person name="Marton T."/>
            <person name="Ropars J."/>
            <person name="Grigoriev I.V."/>
            <person name="Hainaut M."/>
            <person name="Henrissat B."/>
            <person name="Roux C."/>
            <person name="Martin F."/>
            <person name="Corradi N."/>
        </authorList>
    </citation>
    <scope>NUCLEOTIDE SEQUENCE [LARGE SCALE GENOMIC DNA]</scope>
    <source>
        <strain evidence="12 13">DAOM 197198</strain>
    </source>
</reference>
<organism evidence="12 13">
    <name type="scientific">Rhizophagus irregularis (strain DAOM 181602 / DAOM 197198 / MUCL 43194)</name>
    <name type="common">Arbuscular mycorrhizal fungus</name>
    <name type="synonym">Glomus intraradices</name>
    <dbReference type="NCBI Taxonomy" id="747089"/>
    <lineage>
        <taxon>Eukaryota</taxon>
        <taxon>Fungi</taxon>
        <taxon>Fungi incertae sedis</taxon>
        <taxon>Mucoromycota</taxon>
        <taxon>Glomeromycotina</taxon>
        <taxon>Glomeromycetes</taxon>
        <taxon>Glomerales</taxon>
        <taxon>Glomeraceae</taxon>
        <taxon>Rhizophagus</taxon>
    </lineage>
</organism>
<dbReference type="GO" id="GO:0140662">
    <property type="term" value="F:ATP-dependent protein folding chaperone"/>
    <property type="evidence" value="ECO:0007669"/>
    <property type="project" value="InterPro"/>
</dbReference>
<feature type="chain" id="PRO_5015108152" description="non-chaperonin molecular chaperone ATPase" evidence="11">
    <location>
        <begin position="24"/>
        <end position="597"/>
    </location>
</feature>
<keyword evidence="5 8" id="KW-0067">ATP-binding</keyword>
<dbReference type="PROSITE" id="PS00329">
    <property type="entry name" value="HSP70_2"/>
    <property type="match status" value="1"/>
</dbReference>
<sequence>MKKATFFKFIALLCSLLITILIAKVIVIDESDVGTVIGIDLGTTYSCVGVYVNGRVEILTNDQGNRITPSYVAFTDDERLIGDAAKNQYSNNSKNTIFGFKRLIGRRFSDKEVQQDIKQFPFKVIDKDGKPVIQITVKSEERIFTPEEISAMILGKMKEIAKSYLGKKVTHAVVTVPAYFNDAQRQATKYAGVIAGLNVLRIVNEPTEAAIAYDLYKSDGERQILVYDLGGGTFDVSLLSIDDGVFEVLATAGDTHLGGEDFDNRVIDYFVKLYKKKNKVDVSQDLKAMDKLKREVEKAKRTLSSQMSTHIEIESFHDGKYFSEILTRAKFEELNNDLFLKTLKFVEQVLKDANVDKKDVHDIVLVGGFTRIPKVQQLLEEFFSGKKTFKDINPDEAVAYGAAIQGDICLLTLGIETTGGVMTKLIPRDTVIPTKKSQIFSTAADNQPTVLIQVYEEERFMTKDNNLLGKFENFELTGILPAPRGRLSQEEIDRMVEEAEQYAEEDNIQKERIEAKNQLESFAYTIKNQTSDDGKLELDKKISNDDWLNDHSNSAIKDDFDEKREELQSIINPITTKLYADSHVPPPHEEPPRHEDL</sequence>
<dbReference type="FunFam" id="3.90.640.10:FF:000002">
    <property type="entry name" value="Heat shock 70 kDa"/>
    <property type="match status" value="1"/>
</dbReference>
<dbReference type="PROSITE" id="PS00297">
    <property type="entry name" value="HSP70_1"/>
    <property type="match status" value="1"/>
</dbReference>
<keyword evidence="9" id="KW-0175">Coiled coil</keyword>
<dbReference type="SUPFAM" id="SSF53067">
    <property type="entry name" value="Actin-like ATPase domain"/>
    <property type="match status" value="2"/>
</dbReference>
<keyword evidence="6" id="KW-0143">Chaperone</keyword>
<gene>
    <name evidence="12" type="ORF">GLOIN_2v1572448</name>
</gene>
<evidence type="ECO:0000256" key="3">
    <source>
        <dbReference type="ARBA" id="ARBA00022741"/>
    </source>
</evidence>
<dbReference type="Gene3D" id="3.30.30.30">
    <property type="match status" value="1"/>
</dbReference>
<evidence type="ECO:0000256" key="5">
    <source>
        <dbReference type="ARBA" id="ARBA00022840"/>
    </source>
</evidence>
<dbReference type="FunFam" id="3.30.420.40:FF:000026">
    <property type="entry name" value="Heat shock protein 70"/>
    <property type="match status" value="1"/>
</dbReference>
<reference evidence="12 13" key="1">
    <citation type="journal article" date="2013" name="Proc. Natl. Acad. Sci. U.S.A.">
        <title>Genome of an arbuscular mycorrhizal fungus provides insight into the oldest plant symbiosis.</title>
        <authorList>
            <person name="Tisserant E."/>
            <person name="Malbreil M."/>
            <person name="Kuo A."/>
            <person name="Kohler A."/>
            <person name="Symeonidi A."/>
            <person name="Balestrini R."/>
            <person name="Charron P."/>
            <person name="Duensing N."/>
            <person name="Frei Dit Frey N."/>
            <person name="Gianinazzi-Pearson V."/>
            <person name="Gilbert L.B."/>
            <person name="Handa Y."/>
            <person name="Herr J.R."/>
            <person name="Hijri M."/>
            <person name="Koul R."/>
            <person name="Kawaguchi M."/>
            <person name="Krajinski F."/>
            <person name="Lammers P.J."/>
            <person name="Masclaux F.G."/>
            <person name="Murat C."/>
            <person name="Morin E."/>
            <person name="Ndikumana S."/>
            <person name="Pagni M."/>
            <person name="Petitpierre D."/>
            <person name="Requena N."/>
            <person name="Rosikiewicz P."/>
            <person name="Riley R."/>
            <person name="Saito K."/>
            <person name="San Clemente H."/>
            <person name="Shapiro H."/>
            <person name="van Tuinen D."/>
            <person name="Becard G."/>
            <person name="Bonfante P."/>
            <person name="Paszkowski U."/>
            <person name="Shachar-Hill Y.Y."/>
            <person name="Tuskan G.A."/>
            <person name="Young P.W."/>
            <person name="Sanders I.R."/>
            <person name="Henrissat B."/>
            <person name="Rensing S.A."/>
            <person name="Grigoriev I.V."/>
            <person name="Corradi N."/>
            <person name="Roux C."/>
            <person name="Martin F."/>
        </authorList>
    </citation>
    <scope>NUCLEOTIDE SEQUENCE [LARGE SCALE GENOMIC DNA]</scope>
    <source>
        <strain evidence="12 13">DAOM 197198</strain>
    </source>
</reference>
<dbReference type="PANTHER" id="PTHR19375">
    <property type="entry name" value="HEAT SHOCK PROTEIN 70KDA"/>
    <property type="match status" value="1"/>
</dbReference>
<dbReference type="Gene3D" id="1.20.1270.10">
    <property type="match status" value="1"/>
</dbReference>
<evidence type="ECO:0000256" key="2">
    <source>
        <dbReference type="ARBA" id="ARBA00012554"/>
    </source>
</evidence>
<evidence type="ECO:0000256" key="4">
    <source>
        <dbReference type="ARBA" id="ARBA00022824"/>
    </source>
</evidence>
<dbReference type="FunFam" id="3.30.30.30:FF:000005">
    <property type="entry name" value="Heat shock protein ssb1"/>
    <property type="match status" value="1"/>
</dbReference>